<dbReference type="AlphaFoldDB" id="F9WGM0"/>
<evidence type="ECO:0000313" key="4">
    <source>
        <dbReference type="EMBL" id="CCD16457.1"/>
    </source>
</evidence>
<keyword evidence="5" id="KW-1185">Reference proteome</keyword>
<dbReference type="EMBL" id="CAEQ01002288">
    <property type="protein sequence ID" value="CCD16457.1"/>
    <property type="molecule type" value="Genomic_DNA"/>
</dbReference>
<keyword evidence="2" id="KW-0472">Membrane</keyword>
<keyword evidence="3" id="KW-0732">Signal</keyword>
<reference evidence="5" key="1">
    <citation type="submission" date="2011-07" db="EMBL/GenBank/DDBJ databases">
        <title>Divergent evolution of antigenic variation in African trypanosomes.</title>
        <authorList>
            <person name="Jackson A.P."/>
            <person name="Berry A."/>
            <person name="Allison H.C."/>
            <person name="Burton P."/>
            <person name="Anderson J."/>
            <person name="Aslett M."/>
            <person name="Brown R."/>
            <person name="Corton N."/>
            <person name="Harris D."/>
            <person name="Hauser H."/>
            <person name="Gamble J."/>
            <person name="Gilderthorp R."/>
            <person name="McQuillan J."/>
            <person name="Quail M.A."/>
            <person name="Sanders M."/>
            <person name="Van Tonder A."/>
            <person name="Ginger M.L."/>
            <person name="Donelson J.E."/>
            <person name="Field M.C."/>
            <person name="Barry J.D."/>
            <person name="Berriman M."/>
            <person name="Hertz-Fowler C."/>
        </authorList>
    </citation>
    <scope>NUCLEOTIDE SEQUENCE [LARGE SCALE GENOMIC DNA]</scope>
    <source>
        <strain evidence="5">IL3000</strain>
    </source>
</reference>
<protein>
    <submittedName>
        <fullName evidence="4">WGS project CAEQ00000000 data, annotated contig 516</fullName>
    </submittedName>
</protein>
<evidence type="ECO:0000256" key="3">
    <source>
        <dbReference type="SAM" id="SignalP"/>
    </source>
</evidence>
<feature type="non-terminal residue" evidence="4">
    <location>
        <position position="231"/>
    </location>
</feature>
<keyword evidence="2" id="KW-0812">Transmembrane</keyword>
<feature type="transmembrane region" description="Helical" evidence="2">
    <location>
        <begin position="136"/>
        <end position="166"/>
    </location>
</feature>
<evidence type="ECO:0000313" key="5">
    <source>
        <dbReference type="Proteomes" id="UP000000702"/>
    </source>
</evidence>
<feature type="compositionally biased region" description="Basic and acidic residues" evidence="1">
    <location>
        <begin position="208"/>
        <end position="222"/>
    </location>
</feature>
<feature type="region of interest" description="Disordered" evidence="1">
    <location>
        <begin position="175"/>
        <end position="231"/>
    </location>
</feature>
<reference evidence="4 5" key="2">
    <citation type="journal article" date="2012" name="Proc. Natl. Acad. Sci. U.S.A.">
        <title>Antigenic diversity is generated by distinct evolutionary mechanisms in African trypanosome species.</title>
        <authorList>
            <person name="Jackson A.P."/>
            <person name="Berry A."/>
            <person name="Aslett M."/>
            <person name="Allison H.C."/>
            <person name="Burton P."/>
            <person name="Vavrova-Anderson J."/>
            <person name="Brown R."/>
            <person name="Browne H."/>
            <person name="Corton N."/>
            <person name="Hauser H."/>
            <person name="Gamble J."/>
            <person name="Gilderthorp R."/>
            <person name="Marcello L."/>
            <person name="McQuillan J."/>
            <person name="Otto T.D."/>
            <person name="Quail M.A."/>
            <person name="Sanders M.J."/>
            <person name="van Tonder A."/>
            <person name="Ginger M.L."/>
            <person name="Field M.C."/>
            <person name="Barry J.D."/>
            <person name="Hertz-Fowler C."/>
            <person name="Berriman M."/>
        </authorList>
    </citation>
    <scope>NUCLEOTIDE SEQUENCE [LARGE SCALE GENOMIC DNA]</scope>
    <source>
        <strain evidence="4 5">IL3000</strain>
    </source>
</reference>
<evidence type="ECO:0000256" key="2">
    <source>
        <dbReference type="SAM" id="Phobius"/>
    </source>
</evidence>
<name>F9WGM0_TRYCI</name>
<dbReference type="VEuPathDB" id="TriTrypDB:TcIL3000_0_13780"/>
<organism evidence="4 5">
    <name type="scientific">Trypanosoma congolense (strain IL3000)</name>
    <dbReference type="NCBI Taxonomy" id="1068625"/>
    <lineage>
        <taxon>Eukaryota</taxon>
        <taxon>Discoba</taxon>
        <taxon>Euglenozoa</taxon>
        <taxon>Kinetoplastea</taxon>
        <taxon>Metakinetoplastina</taxon>
        <taxon>Trypanosomatida</taxon>
        <taxon>Trypanosomatidae</taxon>
        <taxon>Trypanosoma</taxon>
        <taxon>Nannomonas</taxon>
    </lineage>
</organism>
<accession>F9WGM0</accession>
<gene>
    <name evidence="4" type="ORF">TCIL3000_0_13780</name>
</gene>
<evidence type="ECO:0000256" key="1">
    <source>
        <dbReference type="SAM" id="MobiDB-lite"/>
    </source>
</evidence>
<comment type="caution">
    <text evidence="4">The sequence shown here is derived from an EMBL/GenBank/DDBJ whole genome shotgun (WGS) entry which is preliminary data.</text>
</comment>
<keyword evidence="2" id="KW-1133">Transmembrane helix</keyword>
<feature type="signal peptide" evidence="3">
    <location>
        <begin position="1"/>
        <end position="26"/>
    </location>
</feature>
<feature type="chain" id="PRO_5003395034" evidence="3">
    <location>
        <begin position="27"/>
        <end position="231"/>
    </location>
</feature>
<sequence length="231" mass="25552">MNKLETGLWGLLSVVLLLLLPGLALSESRCTRRPIYSQSECLAMPECLWCCERPVGDQCFDSTQPFTDLPCSAAAVVSNVNVTCGSLCSAPIGDCESCERRNWCYYCLTNTKCQSPYDDCPDGQVIQQCSMRDRSMWALLAFALPFLAVGALLLLSSCIFYVVLVVMDIREEHSQTENQENEHTPLLGEENPPEEDHQHQDVVNGSDNDNRNEDAVHPRAPDGEGEEASGD</sequence>
<dbReference type="Proteomes" id="UP000000702">
    <property type="component" value="Unassembled WGS sequence"/>
</dbReference>
<proteinExistence type="predicted"/>